<proteinExistence type="predicted"/>
<dbReference type="EMBL" id="ADBL01002333">
    <property type="status" value="NOT_ANNOTATED_CDS"/>
    <property type="molecule type" value="Genomic_DNA"/>
</dbReference>
<evidence type="ECO:0000313" key="4">
    <source>
        <dbReference type="Proteomes" id="UP000011715"/>
    </source>
</evidence>
<reference evidence="4" key="2">
    <citation type="submission" date="2010-05" db="EMBL/GenBank/DDBJ databases">
        <title>The genome sequence of Magnaporthe poae strain ATCC 64411.</title>
        <authorList>
            <person name="Ma L.-J."/>
            <person name="Dead R."/>
            <person name="Young S."/>
            <person name="Zeng Q."/>
            <person name="Koehrsen M."/>
            <person name="Alvarado L."/>
            <person name="Berlin A."/>
            <person name="Chapman S.B."/>
            <person name="Chen Z."/>
            <person name="Freedman E."/>
            <person name="Gellesch M."/>
            <person name="Goldberg J."/>
            <person name="Griggs A."/>
            <person name="Gujja S."/>
            <person name="Heilman E.R."/>
            <person name="Heiman D."/>
            <person name="Hepburn T."/>
            <person name="Howarth C."/>
            <person name="Jen D."/>
            <person name="Larson L."/>
            <person name="Mehta T."/>
            <person name="Neiman D."/>
            <person name="Pearson M."/>
            <person name="Roberts A."/>
            <person name="Saif S."/>
            <person name="Shea T."/>
            <person name="Shenoy N."/>
            <person name="Sisk P."/>
            <person name="Stolte C."/>
            <person name="Sykes S."/>
            <person name="Walk T."/>
            <person name="White J."/>
            <person name="Yandava C."/>
            <person name="Haas B."/>
            <person name="Nusbaum C."/>
            <person name="Birren B."/>
        </authorList>
    </citation>
    <scope>NUCLEOTIDE SEQUENCE [LARGE SCALE GENOMIC DNA]</scope>
    <source>
        <strain evidence="4">ATCC 64411 / 73-15</strain>
    </source>
</reference>
<evidence type="ECO:0000313" key="2">
    <source>
        <dbReference type="EMBL" id="KLU90579.1"/>
    </source>
</evidence>
<keyword evidence="1" id="KW-0732">Signal</keyword>
<organism evidence="3 4">
    <name type="scientific">Magnaporthiopsis poae (strain ATCC 64411 / 73-15)</name>
    <name type="common">Kentucky bluegrass fungus</name>
    <name type="synonym">Magnaporthe poae</name>
    <dbReference type="NCBI Taxonomy" id="644358"/>
    <lineage>
        <taxon>Eukaryota</taxon>
        <taxon>Fungi</taxon>
        <taxon>Dikarya</taxon>
        <taxon>Ascomycota</taxon>
        <taxon>Pezizomycotina</taxon>
        <taxon>Sordariomycetes</taxon>
        <taxon>Sordariomycetidae</taxon>
        <taxon>Magnaporthales</taxon>
        <taxon>Magnaporthaceae</taxon>
        <taxon>Magnaporthiopsis</taxon>
    </lineage>
</organism>
<accession>A0A0C4ECK2</accession>
<sequence>MGMTCVVWILTMSSLGRALGMAAVSQYGTIRPRSCGRTRWIASRDAVPTAWPWGAGALEHTRSARVGVSGCRPSISVRSLCQCQCWPAVGAGVVLGDHGLSTISDLCYSPGTGRSGVAARGDAAEETTWSSVSRGGIYMSSMRPPSGGVIAGRAAGVRLSLCPCRYVSRWLWEVRYSTF</sequence>
<evidence type="ECO:0008006" key="5">
    <source>
        <dbReference type="Google" id="ProtNLM"/>
    </source>
</evidence>
<reference evidence="3" key="4">
    <citation type="journal article" date="2015" name="G3 (Bethesda)">
        <title>Genome sequences of three phytopathogenic species of the Magnaporthaceae family of fungi.</title>
        <authorList>
            <person name="Okagaki L.H."/>
            <person name="Nunes C.C."/>
            <person name="Sailsbery J."/>
            <person name="Clay B."/>
            <person name="Brown D."/>
            <person name="John T."/>
            <person name="Oh Y."/>
            <person name="Young N."/>
            <person name="Fitzgerald M."/>
            <person name="Haas B.J."/>
            <person name="Zeng Q."/>
            <person name="Young S."/>
            <person name="Adiconis X."/>
            <person name="Fan L."/>
            <person name="Levin J.Z."/>
            <person name="Mitchell T.K."/>
            <person name="Okubara P.A."/>
            <person name="Farman M.L."/>
            <person name="Kohn L.M."/>
            <person name="Birren B."/>
            <person name="Ma L.-J."/>
            <person name="Dean R.A."/>
        </authorList>
    </citation>
    <scope>NUCLEOTIDE SEQUENCE</scope>
    <source>
        <strain evidence="3">ATCC 64411 / 73-15</strain>
    </source>
</reference>
<feature type="signal peptide" evidence="1">
    <location>
        <begin position="1"/>
        <end position="18"/>
    </location>
</feature>
<dbReference type="AlphaFoldDB" id="A0A0C4ECK2"/>
<reference evidence="2" key="1">
    <citation type="submission" date="2010-05" db="EMBL/GenBank/DDBJ databases">
        <title>The Genome Sequence of Magnaporthe poae strain ATCC 64411.</title>
        <authorList>
            <consortium name="The Broad Institute Genome Sequencing Platform"/>
            <consortium name="Broad Institute Genome Sequencing Center for Infectious Disease"/>
            <person name="Ma L.-J."/>
            <person name="Dead R."/>
            <person name="Young S."/>
            <person name="Zeng Q."/>
            <person name="Koehrsen M."/>
            <person name="Alvarado L."/>
            <person name="Berlin A."/>
            <person name="Chapman S.B."/>
            <person name="Chen Z."/>
            <person name="Freedman E."/>
            <person name="Gellesch M."/>
            <person name="Goldberg J."/>
            <person name="Griggs A."/>
            <person name="Gujja S."/>
            <person name="Heilman E.R."/>
            <person name="Heiman D."/>
            <person name="Hepburn T."/>
            <person name="Howarth C."/>
            <person name="Jen D."/>
            <person name="Larson L."/>
            <person name="Mehta T."/>
            <person name="Neiman D."/>
            <person name="Pearson M."/>
            <person name="Roberts A."/>
            <person name="Saif S."/>
            <person name="Shea T."/>
            <person name="Shenoy N."/>
            <person name="Sisk P."/>
            <person name="Stolte C."/>
            <person name="Sykes S."/>
            <person name="Walk T."/>
            <person name="White J."/>
            <person name="Yandava C."/>
            <person name="Haas B."/>
            <person name="Nusbaum C."/>
            <person name="Birren B."/>
        </authorList>
    </citation>
    <scope>NUCLEOTIDE SEQUENCE</scope>
    <source>
        <strain evidence="2">ATCC 64411</strain>
    </source>
</reference>
<keyword evidence="4" id="KW-1185">Reference proteome</keyword>
<protein>
    <recommendedName>
        <fullName evidence="5">Secreted protein</fullName>
    </recommendedName>
</protein>
<evidence type="ECO:0000256" key="1">
    <source>
        <dbReference type="SAM" id="SignalP"/>
    </source>
</evidence>
<gene>
    <name evidence="2" type="ORF">MAPG_10431</name>
</gene>
<feature type="chain" id="PRO_5009385933" description="Secreted protein" evidence="1">
    <location>
        <begin position="19"/>
        <end position="179"/>
    </location>
</feature>
<dbReference type="VEuPathDB" id="FungiDB:MAPG_10431"/>
<name>A0A0C4ECK2_MAGP6</name>
<dbReference type="EnsemblFungi" id="MAPG_10431T0">
    <property type="protein sequence ID" value="MAPG_10431T0"/>
    <property type="gene ID" value="MAPG_10431"/>
</dbReference>
<dbReference type="Proteomes" id="UP000011715">
    <property type="component" value="Unassembled WGS sequence"/>
</dbReference>
<evidence type="ECO:0000313" key="3">
    <source>
        <dbReference type="EnsemblFungi" id="MAPG_10431T0"/>
    </source>
</evidence>
<reference evidence="2" key="3">
    <citation type="submission" date="2011-03" db="EMBL/GenBank/DDBJ databases">
        <title>Annotation of Magnaporthe poae ATCC 64411.</title>
        <authorList>
            <person name="Ma L.-J."/>
            <person name="Dead R."/>
            <person name="Young S.K."/>
            <person name="Zeng Q."/>
            <person name="Gargeya S."/>
            <person name="Fitzgerald M."/>
            <person name="Haas B."/>
            <person name="Abouelleil A."/>
            <person name="Alvarado L."/>
            <person name="Arachchi H.M."/>
            <person name="Berlin A."/>
            <person name="Brown A."/>
            <person name="Chapman S.B."/>
            <person name="Chen Z."/>
            <person name="Dunbar C."/>
            <person name="Freedman E."/>
            <person name="Gearin G."/>
            <person name="Gellesch M."/>
            <person name="Goldberg J."/>
            <person name="Griggs A."/>
            <person name="Gujja S."/>
            <person name="Heiman D."/>
            <person name="Howarth C."/>
            <person name="Larson L."/>
            <person name="Lui A."/>
            <person name="MacDonald P.J.P."/>
            <person name="Mehta T."/>
            <person name="Montmayeur A."/>
            <person name="Murphy C."/>
            <person name="Neiman D."/>
            <person name="Pearson M."/>
            <person name="Priest M."/>
            <person name="Roberts A."/>
            <person name="Saif S."/>
            <person name="Shea T."/>
            <person name="Shenoy N."/>
            <person name="Sisk P."/>
            <person name="Stolte C."/>
            <person name="Sykes S."/>
            <person name="Yandava C."/>
            <person name="Wortman J."/>
            <person name="Nusbaum C."/>
            <person name="Birren B."/>
        </authorList>
    </citation>
    <scope>NUCLEOTIDE SEQUENCE</scope>
    <source>
        <strain evidence="2">ATCC 64411</strain>
    </source>
</reference>
<reference evidence="3" key="5">
    <citation type="submission" date="2015-06" db="UniProtKB">
        <authorList>
            <consortium name="EnsemblFungi"/>
        </authorList>
    </citation>
    <scope>IDENTIFICATION</scope>
    <source>
        <strain evidence="3">ATCC 64411</strain>
    </source>
</reference>
<dbReference type="EMBL" id="GL876975">
    <property type="protein sequence ID" value="KLU90579.1"/>
    <property type="molecule type" value="Genomic_DNA"/>
</dbReference>